<evidence type="ECO:0000313" key="3">
    <source>
        <dbReference type="Proteomes" id="UP000198793"/>
    </source>
</evidence>
<feature type="signal peptide" evidence="1">
    <location>
        <begin position="1"/>
        <end position="30"/>
    </location>
</feature>
<reference evidence="2 3" key="1">
    <citation type="submission" date="2016-10" db="EMBL/GenBank/DDBJ databases">
        <authorList>
            <person name="de Groot N.N."/>
        </authorList>
    </citation>
    <scope>NUCLEOTIDE SEQUENCE [LARGE SCALE GENOMIC DNA]</scope>
    <source>
        <strain evidence="3">L7-484,KACC 16230,DSM 25025</strain>
    </source>
</reference>
<dbReference type="OrthoDB" id="7776561at2"/>
<proteinExistence type="predicted"/>
<feature type="chain" id="PRO_5011467215" evidence="1">
    <location>
        <begin position="31"/>
        <end position="315"/>
    </location>
</feature>
<dbReference type="Proteomes" id="UP000198793">
    <property type="component" value="Unassembled WGS sequence"/>
</dbReference>
<gene>
    <name evidence="2" type="ORF">SAMN05192530_1085</name>
</gene>
<evidence type="ECO:0000313" key="2">
    <source>
        <dbReference type="EMBL" id="SDO56054.1"/>
    </source>
</evidence>
<keyword evidence="3" id="KW-1185">Reference proteome</keyword>
<dbReference type="RefSeq" id="WP_090675389.1">
    <property type="nucleotide sequence ID" value="NZ_FNIT01000008.1"/>
</dbReference>
<evidence type="ECO:0000256" key="1">
    <source>
        <dbReference type="SAM" id="SignalP"/>
    </source>
</evidence>
<keyword evidence="1" id="KW-0732">Signal</keyword>
<name>A0A1H0KJ76_9HYPH</name>
<sequence length="315" mass="32578">MTHAKGWGIGAGWAAIVMMVHSPLATTASAADLSPEILWDGGRAEGADACRRAGGRILEMPVAHVRPFRAGTDGSDGAAEGRPQAGRSALCVFGAMAPDTAIVTGSTWRVAAADTASEPPEASLPFGGRCAEECDTSLTLLSDADREALIELPERVRRELGEGEGAGSGAEGGARVARSAAAALANMGSEDEQVVAPLDISSGDVDCTWRRFREGRVVTEPTQRCRIGRDESGAPTLEQVTGEALDLRLEPLTDQTSVYLGRLRSAGEPARGYDRDAVEEAAANRSGLAVEVGNQVHLIGADGGTGFAVLTLSGN</sequence>
<dbReference type="STRING" id="1166073.SAMN05192530_1085"/>
<dbReference type="AlphaFoldDB" id="A0A1H0KJ76"/>
<organism evidence="2 3">
    <name type="scientific">Aureimonas jatrophae</name>
    <dbReference type="NCBI Taxonomy" id="1166073"/>
    <lineage>
        <taxon>Bacteria</taxon>
        <taxon>Pseudomonadati</taxon>
        <taxon>Pseudomonadota</taxon>
        <taxon>Alphaproteobacteria</taxon>
        <taxon>Hyphomicrobiales</taxon>
        <taxon>Aurantimonadaceae</taxon>
        <taxon>Aureimonas</taxon>
    </lineage>
</organism>
<accession>A0A1H0KJ76</accession>
<protein>
    <submittedName>
        <fullName evidence="2">Uncharacterized protein</fullName>
    </submittedName>
</protein>
<dbReference type="EMBL" id="FNIT01000008">
    <property type="protein sequence ID" value="SDO56054.1"/>
    <property type="molecule type" value="Genomic_DNA"/>
</dbReference>